<evidence type="ECO:0000313" key="1">
    <source>
        <dbReference type="EMBL" id="CDR37258.1"/>
    </source>
</evidence>
<dbReference type="AlphaFoldDB" id="A0A061AI66"/>
<organism evidence="1">
    <name type="scientific">Rhodotorula toruloides</name>
    <name type="common">Yeast</name>
    <name type="synonym">Rhodosporidium toruloides</name>
    <dbReference type="NCBI Taxonomy" id="5286"/>
    <lineage>
        <taxon>Eukaryota</taxon>
        <taxon>Fungi</taxon>
        <taxon>Dikarya</taxon>
        <taxon>Basidiomycota</taxon>
        <taxon>Pucciniomycotina</taxon>
        <taxon>Microbotryomycetes</taxon>
        <taxon>Sporidiobolales</taxon>
        <taxon>Sporidiobolaceae</taxon>
        <taxon>Rhodotorula</taxon>
    </lineage>
</organism>
<sequence>MPSTDPLLRHLHSPLDRLSLCDQGNTSLSVNPGVAFRSLSAERDPTFARFDANATAFKELEATQPHISRRTSSASSKVIFDEVDEMSECEVANEIARLEVKLAALRERQRCLVQDKGATGSTGSSEE</sequence>
<name>A0A061AI66_RHOTO</name>
<dbReference type="EMBL" id="LK052937">
    <property type="protein sequence ID" value="CDR37258.1"/>
    <property type="molecule type" value="Genomic_DNA"/>
</dbReference>
<proteinExistence type="predicted"/>
<accession>A0A061AI66</accession>
<protein>
    <submittedName>
        <fullName evidence="1">RHTO0S02e12640g1_1</fullName>
    </submittedName>
</protein>
<gene>
    <name evidence="1" type="ORF">RHTO0S_02e12640g</name>
</gene>
<reference evidence="1" key="1">
    <citation type="journal article" date="2014" name="Genome Announc.">
        <title>Draft genome sequence of Rhodosporidium toruloides CECT1137, an oleaginous yeast of biotechnological interest.</title>
        <authorList>
            <person name="Morin N."/>
            <person name="Calcas X."/>
            <person name="Devillers H."/>
            <person name="Durrens P."/>
            <person name="Sherman D.J."/>
            <person name="Nicaud J.-M."/>
            <person name="Neuveglise C."/>
        </authorList>
    </citation>
    <scope>NUCLEOTIDE SEQUENCE</scope>
    <source>
        <strain evidence="1">CECT1137</strain>
    </source>
</reference>
<dbReference type="OrthoDB" id="10337678at2759"/>